<organism evidence="3">
    <name type="scientific">marine sediment metagenome</name>
    <dbReference type="NCBI Taxonomy" id="412755"/>
    <lineage>
        <taxon>unclassified sequences</taxon>
        <taxon>metagenomes</taxon>
        <taxon>ecological metagenomes</taxon>
    </lineage>
</organism>
<comment type="caution">
    <text evidence="3">The sequence shown here is derived from an EMBL/GenBank/DDBJ whole genome shotgun (WGS) entry which is preliminary data.</text>
</comment>
<protein>
    <recommendedName>
        <fullName evidence="2">NAD-dependent epimerase/dehydratase domain-containing protein</fullName>
    </recommendedName>
</protein>
<name>X0SL64_9ZZZZ</name>
<comment type="similarity">
    <text evidence="1">Belongs to the NAD(P)-dependent epimerase/dehydratase family.</text>
</comment>
<dbReference type="Gene3D" id="3.40.50.720">
    <property type="entry name" value="NAD(P)-binding Rossmann-like Domain"/>
    <property type="match status" value="1"/>
</dbReference>
<dbReference type="InterPro" id="IPR001509">
    <property type="entry name" value="Epimerase_deHydtase"/>
</dbReference>
<feature type="domain" description="NAD-dependent epimerase/dehydratase" evidence="2">
    <location>
        <begin position="1"/>
        <end position="133"/>
    </location>
</feature>
<dbReference type="InterPro" id="IPR036291">
    <property type="entry name" value="NAD(P)-bd_dom_sf"/>
</dbReference>
<dbReference type="SUPFAM" id="SSF51735">
    <property type="entry name" value="NAD(P)-binding Rossmann-fold domains"/>
    <property type="match status" value="1"/>
</dbReference>
<dbReference type="AlphaFoldDB" id="X0SL64"/>
<dbReference type="PANTHER" id="PTHR43000">
    <property type="entry name" value="DTDP-D-GLUCOSE 4,6-DEHYDRATASE-RELATED"/>
    <property type="match status" value="1"/>
</dbReference>
<dbReference type="Pfam" id="PF01370">
    <property type="entry name" value="Epimerase"/>
    <property type="match status" value="1"/>
</dbReference>
<evidence type="ECO:0000259" key="2">
    <source>
        <dbReference type="Pfam" id="PF01370"/>
    </source>
</evidence>
<reference evidence="3" key="1">
    <citation type="journal article" date="2014" name="Front. Microbiol.">
        <title>High frequency of phylogenetically diverse reductive dehalogenase-homologous genes in deep subseafloor sedimentary metagenomes.</title>
        <authorList>
            <person name="Kawai M."/>
            <person name="Futagami T."/>
            <person name="Toyoda A."/>
            <person name="Takaki Y."/>
            <person name="Nishi S."/>
            <person name="Hori S."/>
            <person name="Arai W."/>
            <person name="Tsubouchi T."/>
            <person name="Morono Y."/>
            <person name="Uchiyama I."/>
            <person name="Ito T."/>
            <person name="Fujiyama A."/>
            <person name="Inagaki F."/>
            <person name="Takami H."/>
        </authorList>
    </citation>
    <scope>NUCLEOTIDE SEQUENCE</scope>
    <source>
        <strain evidence="3">Expedition CK06-06</strain>
    </source>
</reference>
<feature type="non-terminal residue" evidence="3">
    <location>
        <position position="1"/>
    </location>
</feature>
<evidence type="ECO:0000256" key="1">
    <source>
        <dbReference type="ARBA" id="ARBA00007637"/>
    </source>
</evidence>
<dbReference type="EMBL" id="BARS01006935">
    <property type="protein sequence ID" value="GAF75871.1"/>
    <property type="molecule type" value="Genomic_DNA"/>
</dbReference>
<evidence type="ECO:0000313" key="3">
    <source>
        <dbReference type="EMBL" id="GAF75871.1"/>
    </source>
</evidence>
<gene>
    <name evidence="3" type="ORF">S01H1_13441</name>
</gene>
<accession>X0SL64</accession>
<proteinExistence type="inferred from homology"/>
<sequence>GTYNFIEACLHHGVPLHFISTCCVYGDTSEHPSNEYSPCVPTEIYAVTKLLSEYMIKERLGLRYNILRYGTTYGLGMRGDLAVYIFINQALMDLPATIDGDGEQTRCYIYVDDVVAGTLKVLEKGVMNKTINLSTSEELSVLQTVEIIRDETGSTNKELEFYPDRPGQIMKEQIDIDYAWKLLGWWPKVDFRDGVRRTISWYKENVVN</sequence>